<keyword evidence="2 10" id="KW-0645">Protease</keyword>
<keyword evidence="6 10" id="KW-0862">Zinc</keyword>
<keyword evidence="8 10" id="KW-0482">Metalloprotease</keyword>
<proteinExistence type="inferred from homology"/>
<dbReference type="Pfam" id="PF01435">
    <property type="entry name" value="Peptidase_M48"/>
    <property type="match status" value="1"/>
</dbReference>
<reference evidence="12 13" key="1">
    <citation type="submission" date="2018-08" db="EMBL/GenBank/DDBJ databases">
        <title>A genome reference for cultivated species of the human gut microbiota.</title>
        <authorList>
            <person name="Zou Y."/>
            <person name="Xue W."/>
            <person name="Luo G."/>
        </authorList>
    </citation>
    <scope>NUCLEOTIDE SEQUENCE [LARGE SCALE GENOMIC DNA]</scope>
    <source>
        <strain evidence="12 13">AF22-1</strain>
    </source>
</reference>
<dbReference type="InterPro" id="IPR001915">
    <property type="entry name" value="Peptidase_M48"/>
</dbReference>
<evidence type="ECO:0000256" key="1">
    <source>
        <dbReference type="ARBA" id="ARBA00022475"/>
    </source>
</evidence>
<evidence type="ECO:0000256" key="10">
    <source>
        <dbReference type="RuleBase" id="RU003983"/>
    </source>
</evidence>
<accession>A0AA92TJX4</accession>
<keyword evidence="7" id="KW-1133">Transmembrane helix</keyword>
<keyword evidence="4" id="KW-0479">Metal-binding</keyword>
<feature type="domain" description="Peptidase M48" evidence="11">
    <location>
        <begin position="103"/>
        <end position="232"/>
    </location>
</feature>
<dbReference type="GO" id="GO:0046872">
    <property type="term" value="F:metal ion binding"/>
    <property type="evidence" value="ECO:0007669"/>
    <property type="project" value="UniProtKB-KW"/>
</dbReference>
<evidence type="ECO:0000256" key="9">
    <source>
        <dbReference type="ARBA" id="ARBA00023136"/>
    </source>
</evidence>
<dbReference type="GO" id="GO:0004222">
    <property type="term" value="F:metalloendopeptidase activity"/>
    <property type="evidence" value="ECO:0007669"/>
    <property type="project" value="InterPro"/>
</dbReference>
<dbReference type="PANTHER" id="PTHR43221">
    <property type="entry name" value="PROTEASE HTPX"/>
    <property type="match status" value="1"/>
</dbReference>
<comment type="caution">
    <text evidence="12">The sequence shown here is derived from an EMBL/GenBank/DDBJ whole genome shotgun (WGS) entry which is preliminary data.</text>
</comment>
<evidence type="ECO:0000256" key="8">
    <source>
        <dbReference type="ARBA" id="ARBA00023049"/>
    </source>
</evidence>
<protein>
    <recommendedName>
        <fullName evidence="11">Peptidase M48 domain-containing protein</fullName>
    </recommendedName>
</protein>
<dbReference type="PANTHER" id="PTHR43221:SF3">
    <property type="entry name" value="SLL1280 PROTEIN"/>
    <property type="match status" value="1"/>
</dbReference>
<keyword evidence="9" id="KW-0472">Membrane</keyword>
<evidence type="ECO:0000256" key="4">
    <source>
        <dbReference type="ARBA" id="ARBA00022723"/>
    </source>
</evidence>
<keyword evidence="5 10" id="KW-0378">Hydrolase</keyword>
<evidence type="ECO:0000256" key="6">
    <source>
        <dbReference type="ARBA" id="ARBA00022833"/>
    </source>
</evidence>
<evidence type="ECO:0000256" key="5">
    <source>
        <dbReference type="ARBA" id="ARBA00022801"/>
    </source>
</evidence>
<gene>
    <name evidence="12" type="ORF">DWX90_13170</name>
</gene>
<evidence type="ECO:0000259" key="11">
    <source>
        <dbReference type="Pfam" id="PF01435"/>
    </source>
</evidence>
<name>A0AA92TJX4_9BACT</name>
<keyword evidence="3" id="KW-0812">Transmembrane</keyword>
<evidence type="ECO:0000256" key="2">
    <source>
        <dbReference type="ARBA" id="ARBA00022670"/>
    </source>
</evidence>
<dbReference type="Gene3D" id="3.30.2010.10">
    <property type="entry name" value="Metalloproteases ('zincins'), catalytic domain"/>
    <property type="match status" value="1"/>
</dbReference>
<dbReference type="EMBL" id="QRVN01000032">
    <property type="protein sequence ID" value="RGS45604.1"/>
    <property type="molecule type" value="Genomic_DNA"/>
</dbReference>
<organism evidence="12 13">
    <name type="scientific">Segatella copri</name>
    <dbReference type="NCBI Taxonomy" id="165179"/>
    <lineage>
        <taxon>Bacteria</taxon>
        <taxon>Pseudomonadati</taxon>
        <taxon>Bacteroidota</taxon>
        <taxon>Bacteroidia</taxon>
        <taxon>Bacteroidales</taxon>
        <taxon>Prevotellaceae</taxon>
        <taxon>Segatella</taxon>
    </lineage>
</organism>
<evidence type="ECO:0000256" key="7">
    <source>
        <dbReference type="ARBA" id="ARBA00022989"/>
    </source>
</evidence>
<evidence type="ECO:0000313" key="12">
    <source>
        <dbReference type="EMBL" id="RGS45604.1"/>
    </source>
</evidence>
<dbReference type="Proteomes" id="UP000286113">
    <property type="component" value="Unassembled WGS sequence"/>
</dbReference>
<dbReference type="InterPro" id="IPR050083">
    <property type="entry name" value="HtpX_protease"/>
</dbReference>
<dbReference type="AlphaFoldDB" id="A0AA92TJX4"/>
<keyword evidence="1" id="KW-1003">Cell membrane</keyword>
<comment type="similarity">
    <text evidence="10">Belongs to the peptidase M48 family.</text>
</comment>
<evidence type="ECO:0000256" key="3">
    <source>
        <dbReference type="ARBA" id="ARBA00022692"/>
    </source>
</evidence>
<dbReference type="GO" id="GO:0006508">
    <property type="term" value="P:proteolysis"/>
    <property type="evidence" value="ECO:0007669"/>
    <property type="project" value="UniProtKB-KW"/>
</dbReference>
<evidence type="ECO:0000313" key="13">
    <source>
        <dbReference type="Proteomes" id="UP000286113"/>
    </source>
</evidence>
<comment type="cofactor">
    <cofactor evidence="10">
        <name>Zn(2+)</name>
        <dbReference type="ChEBI" id="CHEBI:29105"/>
    </cofactor>
    <text evidence="10">Binds 1 zinc ion per subunit.</text>
</comment>
<sequence length="266" mass="30389">MKKLKGLKLEDYQHESDKAAFLSLEKVKAFDKAVDWVIKNTIEEVTNVQQTGSSICVNQDATPELFNLVNDVATTVDVSNVPQVYTRWGYDIYITTDGDKHPKMIVNTGTVDLLTPDEQRFMIGHEFGHIKSNHLKYLLLCRYWSLYHSYIPGSTLLQIPLFYWSRMTDLTADRVGLLACQDINVALRTMIKLAGAPESLYDNLNIDAFIEQAESFNISKMGVMNKIVEKISVMDNAAPWMVRRASELLKWYKSGDYQNILSKYAK</sequence>
<dbReference type="CDD" id="cd07325">
    <property type="entry name" value="M48_Ste24p_like"/>
    <property type="match status" value="1"/>
</dbReference>